<evidence type="ECO:0000313" key="3">
    <source>
        <dbReference type="EMBL" id="AIY20079.2"/>
    </source>
</evidence>
<dbReference type="STRING" id="2045.KR76_20540"/>
<dbReference type="Proteomes" id="UP000030300">
    <property type="component" value="Chromosome"/>
</dbReference>
<gene>
    <name evidence="3" type="ORF">KR76_20540</name>
</gene>
<dbReference type="GO" id="GO:0005524">
    <property type="term" value="F:ATP binding"/>
    <property type="evidence" value="ECO:0007669"/>
    <property type="project" value="UniProtKB-KW"/>
</dbReference>
<dbReference type="Pfam" id="PF00485">
    <property type="entry name" value="PRK"/>
    <property type="match status" value="1"/>
</dbReference>
<evidence type="ECO:0000259" key="2">
    <source>
        <dbReference type="Pfam" id="PF00485"/>
    </source>
</evidence>
<dbReference type="eggNOG" id="COG0572">
    <property type="taxonomic scope" value="Bacteria"/>
</dbReference>
<reference evidence="3 4" key="1">
    <citation type="journal article" date="2015" name="Genome Announc.">
        <title>Complete Genome Sequence of Steroid-Transforming Nocardioides simplex VKM Ac-2033D.</title>
        <authorList>
            <person name="Shtratnikova V.Y."/>
            <person name="Schelkunov M.I."/>
            <person name="Pekov Y.A."/>
            <person name="Fokina V.V."/>
            <person name="Logacheva M.D."/>
            <person name="Sokolov S.L."/>
            <person name="Bragin E.Y."/>
            <person name="Ashapkin V.V."/>
            <person name="Donova M.V."/>
        </authorList>
    </citation>
    <scope>NUCLEOTIDE SEQUENCE [LARGE SCALE GENOMIC DNA]</scope>
    <source>
        <strain evidence="3 4">VKM Ac-2033D</strain>
    </source>
</reference>
<dbReference type="KEGG" id="psim:KR76_20540"/>
<evidence type="ECO:0000313" key="4">
    <source>
        <dbReference type="Proteomes" id="UP000030300"/>
    </source>
</evidence>
<dbReference type="InterPro" id="IPR027417">
    <property type="entry name" value="P-loop_NTPase"/>
</dbReference>
<organism evidence="3 4">
    <name type="scientific">Nocardioides simplex</name>
    <name type="common">Arthrobacter simplex</name>
    <dbReference type="NCBI Taxonomy" id="2045"/>
    <lineage>
        <taxon>Bacteria</taxon>
        <taxon>Bacillati</taxon>
        <taxon>Actinomycetota</taxon>
        <taxon>Actinomycetes</taxon>
        <taxon>Propionibacteriales</taxon>
        <taxon>Nocardioidaceae</taxon>
        <taxon>Pimelobacter</taxon>
    </lineage>
</organism>
<dbReference type="AlphaFoldDB" id="A0A0A1DRX4"/>
<dbReference type="SUPFAM" id="SSF52540">
    <property type="entry name" value="P-loop containing nucleoside triphosphate hydrolases"/>
    <property type="match status" value="1"/>
</dbReference>
<keyword evidence="3" id="KW-0547">Nucleotide-binding</keyword>
<accession>A0A0A1DRX4</accession>
<dbReference type="HOGENOM" id="CLU_603874_0_0_11"/>
<feature type="region of interest" description="Disordered" evidence="1">
    <location>
        <begin position="202"/>
        <end position="225"/>
    </location>
</feature>
<feature type="domain" description="Phosphoribulokinase/uridine kinase" evidence="2">
    <location>
        <begin position="248"/>
        <end position="397"/>
    </location>
</feature>
<sequence>MHGAGDLVVEEVGEAGHPHAGVVELVEVVEVALEVLQALDREERAGDLRAGLAVTDELRDVATGADEAQRAVGVLGRVAQLGRVVERALQERAPGARRLQLGDGEQRDVVGLVGVAVVVLPLGRLRHRREHLQRDVAVLEPGQVHVPAVGAVEDVAVPHQGVGVHVDDLERVVELLGRRAHLGQLRRLDPVLAVLDDARREREEAGRADHHQSEQRQQHDLDPAALRPRSLTHAGQGTADSTPMTARVIVLAGPSGSGKSRLAGRLAKAFGWPTLRLDDFYRDGDAPGLPLIEDGANAGLVDWDHPGTWSHEDALAALRSLCATGTADVPVYSISESRRTGSQRLDLGGARRFCAEGIFAAEIVEECRQAGILAAAYCVTQHPVVTFWRRLTRDLREHRKPPLVLVRRGLALARVQRQIVRRAAAVGCRVTTGDRAFAELSDGAAEGDHALAG</sequence>
<dbReference type="GO" id="GO:0016301">
    <property type="term" value="F:kinase activity"/>
    <property type="evidence" value="ECO:0007669"/>
    <property type="project" value="InterPro"/>
</dbReference>
<name>A0A0A1DRX4_NOCSI</name>
<keyword evidence="4" id="KW-1185">Reference proteome</keyword>
<feature type="compositionally biased region" description="Basic and acidic residues" evidence="1">
    <location>
        <begin position="202"/>
        <end position="222"/>
    </location>
</feature>
<keyword evidence="3" id="KW-0067">ATP-binding</keyword>
<dbReference type="Gene3D" id="3.40.50.300">
    <property type="entry name" value="P-loop containing nucleotide triphosphate hydrolases"/>
    <property type="match status" value="1"/>
</dbReference>
<dbReference type="EMBL" id="CP009896">
    <property type="protein sequence ID" value="AIY20079.2"/>
    <property type="molecule type" value="Genomic_DNA"/>
</dbReference>
<protein>
    <submittedName>
        <fullName evidence="3">Putative ATP-binding protein</fullName>
    </submittedName>
</protein>
<dbReference type="InterPro" id="IPR006083">
    <property type="entry name" value="PRK/URK"/>
</dbReference>
<proteinExistence type="predicted"/>
<evidence type="ECO:0000256" key="1">
    <source>
        <dbReference type="SAM" id="MobiDB-lite"/>
    </source>
</evidence>